<name>A0A8X6QEQ9_NEPPI</name>
<gene>
    <name evidence="1" type="ORF">NPIL_613011</name>
</gene>
<evidence type="ECO:0000313" key="1">
    <source>
        <dbReference type="EMBL" id="GFU17985.1"/>
    </source>
</evidence>
<protein>
    <submittedName>
        <fullName evidence="1">Uncharacterized protein</fullName>
    </submittedName>
</protein>
<organism evidence="1 2">
    <name type="scientific">Nephila pilipes</name>
    <name type="common">Giant wood spider</name>
    <name type="synonym">Nephila maculata</name>
    <dbReference type="NCBI Taxonomy" id="299642"/>
    <lineage>
        <taxon>Eukaryota</taxon>
        <taxon>Metazoa</taxon>
        <taxon>Ecdysozoa</taxon>
        <taxon>Arthropoda</taxon>
        <taxon>Chelicerata</taxon>
        <taxon>Arachnida</taxon>
        <taxon>Araneae</taxon>
        <taxon>Araneomorphae</taxon>
        <taxon>Entelegynae</taxon>
        <taxon>Araneoidea</taxon>
        <taxon>Nephilidae</taxon>
        <taxon>Nephila</taxon>
    </lineage>
</organism>
<dbReference type="EMBL" id="BMAW01080077">
    <property type="protein sequence ID" value="GFU17985.1"/>
    <property type="molecule type" value="Genomic_DNA"/>
</dbReference>
<feature type="non-terminal residue" evidence="1">
    <location>
        <position position="1"/>
    </location>
</feature>
<proteinExistence type="predicted"/>
<sequence length="34" mass="3866">ATKVKDFNEPLATYAEAHASMIPEIAKPEYVFHF</sequence>
<evidence type="ECO:0000313" key="2">
    <source>
        <dbReference type="Proteomes" id="UP000887013"/>
    </source>
</evidence>
<comment type="caution">
    <text evidence="1">The sequence shown here is derived from an EMBL/GenBank/DDBJ whole genome shotgun (WGS) entry which is preliminary data.</text>
</comment>
<accession>A0A8X6QEQ9</accession>
<dbReference type="AlphaFoldDB" id="A0A8X6QEQ9"/>
<reference evidence="1" key="1">
    <citation type="submission" date="2020-08" db="EMBL/GenBank/DDBJ databases">
        <title>Multicomponent nature underlies the extraordinary mechanical properties of spider dragline silk.</title>
        <authorList>
            <person name="Kono N."/>
            <person name="Nakamura H."/>
            <person name="Mori M."/>
            <person name="Yoshida Y."/>
            <person name="Ohtoshi R."/>
            <person name="Malay A.D."/>
            <person name="Moran D.A.P."/>
            <person name="Tomita M."/>
            <person name="Numata K."/>
            <person name="Arakawa K."/>
        </authorList>
    </citation>
    <scope>NUCLEOTIDE SEQUENCE</scope>
</reference>
<dbReference type="Proteomes" id="UP000887013">
    <property type="component" value="Unassembled WGS sequence"/>
</dbReference>
<keyword evidence="2" id="KW-1185">Reference proteome</keyword>